<organism evidence="1 2">
    <name type="scientific">Vaccinium darrowii</name>
    <dbReference type="NCBI Taxonomy" id="229202"/>
    <lineage>
        <taxon>Eukaryota</taxon>
        <taxon>Viridiplantae</taxon>
        <taxon>Streptophyta</taxon>
        <taxon>Embryophyta</taxon>
        <taxon>Tracheophyta</taxon>
        <taxon>Spermatophyta</taxon>
        <taxon>Magnoliopsida</taxon>
        <taxon>eudicotyledons</taxon>
        <taxon>Gunneridae</taxon>
        <taxon>Pentapetalae</taxon>
        <taxon>asterids</taxon>
        <taxon>Ericales</taxon>
        <taxon>Ericaceae</taxon>
        <taxon>Vaccinioideae</taxon>
        <taxon>Vaccinieae</taxon>
        <taxon>Vaccinium</taxon>
    </lineage>
</organism>
<accession>A0ACB7X7L0</accession>
<reference evidence="1 2" key="1">
    <citation type="journal article" date="2021" name="Hortic Res">
        <title>High-quality reference genome and annotation aids understanding of berry development for evergreen blueberry (Vaccinium darrowii).</title>
        <authorList>
            <person name="Yu J."/>
            <person name="Hulse-Kemp A.M."/>
            <person name="Babiker E."/>
            <person name="Staton M."/>
        </authorList>
    </citation>
    <scope>NUCLEOTIDE SEQUENCE [LARGE SCALE GENOMIC DNA]</scope>
    <source>
        <strain evidence="2">cv. NJ 8807/NJ 8810</strain>
        <tissue evidence="1">Young leaf</tissue>
    </source>
</reference>
<name>A0ACB7X7L0_9ERIC</name>
<gene>
    <name evidence="1" type="ORF">Vadar_002917</name>
</gene>
<comment type="caution">
    <text evidence="1">The sequence shown here is derived from an EMBL/GenBank/DDBJ whole genome shotgun (WGS) entry which is preliminary data.</text>
</comment>
<proteinExistence type="predicted"/>
<evidence type="ECO:0000313" key="1">
    <source>
        <dbReference type="EMBL" id="KAH7836564.1"/>
    </source>
</evidence>
<keyword evidence="2" id="KW-1185">Reference proteome</keyword>
<sequence length="490" mass="53859">MEGGPLIPVDRKGISLKVLKAKDRVIFAEADYEFVDILLSFLTLPIGTVVRLVGPDSTSIGPLTSMYNSVSSLESGHLQTDYCKEMLLNPRNASETECSKLKINVYPQEPAKLYTCGCFDFEWSESGCGTDRWFSTFKDRECPSECRMSALAKVEEDKAIKGGGGVFVKDVAARFMITDDLHVMAASTAACILLFQMLGINDGNEIEESHLVFDTQEVIRLLKFALLSKSPLTEAILYVHCSSKKESVKFQLKGTPQPDKNASASNIKNMTLKLLVSKSKKTVLYAEAEVDVVDFLFSFLTYPLGSIIRLLGKKSGFGCVDNLYKSAEDLSTGGYLKSQECTKMLVCPKLAPFHNVENQLLQIEEASYPMYVSDSSQGLWVVTRSPEMNFFAAVMDPKSPTGVVDAGKGYMKGPATFMILNDLTVSPLSPVKSVALLNQMNVPINDVVECVVTIGHDEALNLLNASLISKTVLSDVFNQEEPYPEVMLKV</sequence>
<protein>
    <submittedName>
        <fullName evidence="1">Uncharacterized protein</fullName>
    </submittedName>
</protein>
<dbReference type="Proteomes" id="UP000828048">
    <property type="component" value="Chromosome 6"/>
</dbReference>
<dbReference type="EMBL" id="CM037156">
    <property type="protein sequence ID" value="KAH7836564.1"/>
    <property type="molecule type" value="Genomic_DNA"/>
</dbReference>
<evidence type="ECO:0000313" key="2">
    <source>
        <dbReference type="Proteomes" id="UP000828048"/>
    </source>
</evidence>